<dbReference type="EMBL" id="AY915841">
    <property type="protein sequence ID" value="AAX31062.2"/>
    <property type="molecule type" value="mRNA"/>
</dbReference>
<name>Q5BQX4_SCHJA</name>
<dbReference type="AlphaFoldDB" id="Q5BQX4"/>
<protein>
    <submittedName>
        <fullName evidence="2">SJCHGC09762 protein</fullName>
    </submittedName>
    <submittedName>
        <fullName evidence="3">SJCHGC09772 protein</fullName>
    </submittedName>
</protein>
<evidence type="ECO:0000313" key="3">
    <source>
        <dbReference type="EMBL" id="AAX31062.2"/>
    </source>
</evidence>
<accession>Q5BQY3</accession>
<dbReference type="EMBL" id="AY915832">
    <property type="protein sequence ID" value="AAX31053.1"/>
    <property type="molecule type" value="mRNA"/>
</dbReference>
<organism evidence="3">
    <name type="scientific">Schistosoma japonicum</name>
    <name type="common">Blood fluke</name>
    <dbReference type="NCBI Taxonomy" id="6182"/>
    <lineage>
        <taxon>Eukaryota</taxon>
        <taxon>Metazoa</taxon>
        <taxon>Spiralia</taxon>
        <taxon>Lophotrochozoa</taxon>
        <taxon>Platyhelminthes</taxon>
        <taxon>Trematoda</taxon>
        <taxon>Digenea</taxon>
        <taxon>Strigeidida</taxon>
        <taxon>Schistosomatoidea</taxon>
        <taxon>Schistosomatidae</taxon>
        <taxon>Schistosoma</taxon>
    </lineage>
</organism>
<reference evidence="3" key="1">
    <citation type="submission" date="2005-01" db="EMBL/GenBank/DDBJ databases">
        <authorList>
            <person name="Han Z."/>
        </authorList>
    </citation>
    <scope>NUCLEOTIDE SEQUENCE</scope>
</reference>
<evidence type="ECO:0000256" key="1">
    <source>
        <dbReference type="SAM" id="MobiDB-lite"/>
    </source>
</evidence>
<sequence>MLCTIPSLLADQATRKLREHHQSIRQARYPGQVIEFIIINPLQLHSKKQTLSPPHTMKADSLREHRSVASHLLS</sequence>
<feature type="compositionally biased region" description="Basic and acidic residues" evidence="1">
    <location>
        <begin position="57"/>
        <end position="67"/>
    </location>
</feature>
<feature type="region of interest" description="Disordered" evidence="1">
    <location>
        <begin position="48"/>
        <end position="74"/>
    </location>
</feature>
<evidence type="ECO:0000313" key="2">
    <source>
        <dbReference type="EMBL" id="AAX31053.1"/>
    </source>
</evidence>
<reference evidence="3" key="2">
    <citation type="journal article" date="2006" name="PLoS Pathog.">
        <title>New perspectives on host-parasite interplay by comparative transcriptomic and proteomic analyses of Schistosoma japonicum.</title>
        <authorList>
            <person name="Liu F."/>
            <person name="Lu J."/>
            <person name="Hu W."/>
            <person name="Wang S.Y."/>
            <person name="Cui S.J."/>
            <person name="Chi M."/>
            <person name="Yan Q."/>
            <person name="Wang X.R."/>
            <person name="Song H.D."/>
            <person name="Xu X.N."/>
            <person name="Wang J.J."/>
            <person name="Zhang X.L."/>
            <person name="Zhang X."/>
            <person name="Wang Z.Q."/>
            <person name="Xue C.L."/>
            <person name="Brindley P.J."/>
            <person name="McManus D.P."/>
            <person name="Yang P.Y."/>
            <person name="Feng Z."/>
            <person name="Chen Z."/>
            <person name="Han Z.G."/>
        </authorList>
    </citation>
    <scope>NUCLEOTIDE SEQUENCE</scope>
</reference>
<accession>Q5BQX4</accession>
<proteinExistence type="evidence at transcript level"/>